<proteinExistence type="inferred from homology"/>
<name>A0ABT2SKZ7_9FIRM</name>
<gene>
    <name evidence="5" type="ORF">OCV47_07315</name>
</gene>
<protein>
    <submittedName>
        <fullName evidence="5">Transketolase</fullName>
    </submittedName>
</protein>
<evidence type="ECO:0000256" key="1">
    <source>
        <dbReference type="ARBA" id="ARBA00001964"/>
    </source>
</evidence>
<evidence type="ECO:0000256" key="2">
    <source>
        <dbReference type="ARBA" id="ARBA00007131"/>
    </source>
</evidence>
<dbReference type="PANTHER" id="PTHR47514">
    <property type="entry name" value="TRANSKETOLASE N-TERMINAL SECTION-RELATED"/>
    <property type="match status" value="1"/>
</dbReference>
<dbReference type="Pfam" id="PF00456">
    <property type="entry name" value="Transketolase_N"/>
    <property type="match status" value="1"/>
</dbReference>
<evidence type="ECO:0000313" key="6">
    <source>
        <dbReference type="Proteomes" id="UP001652338"/>
    </source>
</evidence>
<dbReference type="SUPFAM" id="SSF52518">
    <property type="entry name" value="Thiamin diphosphate-binding fold (THDP-binding)"/>
    <property type="match status" value="1"/>
</dbReference>
<comment type="cofactor">
    <cofactor evidence="1">
        <name>thiamine diphosphate</name>
        <dbReference type="ChEBI" id="CHEBI:58937"/>
    </cofactor>
</comment>
<keyword evidence="6" id="KW-1185">Reference proteome</keyword>
<organism evidence="5 6">
    <name type="scientific">Muricoprocola aceti</name>
    <dbReference type="NCBI Taxonomy" id="2981772"/>
    <lineage>
        <taxon>Bacteria</taxon>
        <taxon>Bacillati</taxon>
        <taxon>Bacillota</taxon>
        <taxon>Clostridia</taxon>
        <taxon>Lachnospirales</taxon>
        <taxon>Lachnospiraceae</taxon>
        <taxon>Muricoprocola</taxon>
    </lineage>
</organism>
<dbReference type="RefSeq" id="WP_262654529.1">
    <property type="nucleotide sequence ID" value="NZ_JAOQKE010000006.1"/>
</dbReference>
<dbReference type="EMBL" id="JAOQKE010000006">
    <property type="protein sequence ID" value="MCU6725157.1"/>
    <property type="molecule type" value="Genomic_DNA"/>
</dbReference>
<reference evidence="5 6" key="1">
    <citation type="journal article" date="2021" name="ISME Commun">
        <title>Automated analysis of genomic sequences facilitates high-throughput and comprehensive description of bacteria.</title>
        <authorList>
            <person name="Hitch T.C.A."/>
        </authorList>
    </citation>
    <scope>NUCLEOTIDE SEQUENCE [LARGE SCALE GENOMIC DNA]</scope>
    <source>
        <strain evidence="5 6">Sanger_29</strain>
    </source>
</reference>
<keyword evidence="3" id="KW-0786">Thiamine pyrophosphate</keyword>
<dbReference type="InterPro" id="IPR005474">
    <property type="entry name" value="Transketolase_N"/>
</dbReference>
<accession>A0ABT2SKZ7</accession>
<dbReference type="InterPro" id="IPR029061">
    <property type="entry name" value="THDP-binding"/>
</dbReference>
<evidence type="ECO:0000256" key="3">
    <source>
        <dbReference type="ARBA" id="ARBA00023052"/>
    </source>
</evidence>
<comment type="similarity">
    <text evidence="2">Belongs to the transketolase family.</text>
</comment>
<dbReference type="Gene3D" id="3.40.50.970">
    <property type="match status" value="1"/>
</dbReference>
<sequence length="294" mass="32110">MGEIKRANTVKRIDSFGGHHMKFNKKETDQLAVQIRKNILRAIASKGSGHVGGSLSIADTLAVLYQNIMNIDPSDPKKEDRDYIVMSKGHCGPAMYAVLAAKGFFKEEVLDTLNQNNTILPSHTDRNKTPGVDVTTGSLGQGASLASGVAFADKINGNSAHTFLILGDGELDEGQVWESMLFTAHQNLVNLVTIVDVNGKQLDGTTDKVCSLGNIEKKFEAFGYHVISVANGNDTEKVYMALQEAVQEKGKPPVVILHTVKGAGVTTYERMENCHSTTVKKEDLPMFYKELEER</sequence>
<evidence type="ECO:0000313" key="5">
    <source>
        <dbReference type="EMBL" id="MCU6725157.1"/>
    </source>
</evidence>
<feature type="domain" description="Transketolase N-terminal" evidence="4">
    <location>
        <begin position="31"/>
        <end position="284"/>
    </location>
</feature>
<dbReference type="CDD" id="cd02012">
    <property type="entry name" value="TPP_TK"/>
    <property type="match status" value="1"/>
</dbReference>
<comment type="caution">
    <text evidence="5">The sequence shown here is derived from an EMBL/GenBank/DDBJ whole genome shotgun (WGS) entry which is preliminary data.</text>
</comment>
<dbReference type="Proteomes" id="UP001652338">
    <property type="component" value="Unassembled WGS sequence"/>
</dbReference>
<evidence type="ECO:0000259" key="4">
    <source>
        <dbReference type="Pfam" id="PF00456"/>
    </source>
</evidence>
<dbReference type="PANTHER" id="PTHR47514:SF1">
    <property type="entry name" value="TRANSKETOLASE N-TERMINAL SECTION-RELATED"/>
    <property type="match status" value="1"/>
</dbReference>